<feature type="transmembrane region" description="Helical" evidence="1">
    <location>
        <begin position="121"/>
        <end position="143"/>
    </location>
</feature>
<evidence type="ECO:0000313" key="3">
    <source>
        <dbReference type="Proteomes" id="UP000316242"/>
    </source>
</evidence>
<gene>
    <name evidence="2" type="ORF">ANI01nite_16200</name>
</gene>
<feature type="transmembrane region" description="Helical" evidence="1">
    <location>
        <begin position="21"/>
        <end position="39"/>
    </location>
</feature>
<evidence type="ECO:0000313" key="2">
    <source>
        <dbReference type="EMBL" id="GEC12417.1"/>
    </source>
</evidence>
<proteinExistence type="predicted"/>
<feature type="transmembrane region" description="Helical" evidence="1">
    <location>
        <begin position="45"/>
        <end position="68"/>
    </location>
</feature>
<keyword evidence="1" id="KW-0472">Membrane</keyword>
<evidence type="ECO:0000256" key="1">
    <source>
        <dbReference type="SAM" id="Phobius"/>
    </source>
</evidence>
<comment type="caution">
    <text evidence="2">The sequence shown here is derived from an EMBL/GenBank/DDBJ whole genome shotgun (WGS) entry which is preliminary data.</text>
</comment>
<keyword evidence="3" id="KW-1185">Reference proteome</keyword>
<accession>A0ABQ0RKR8</accession>
<keyword evidence="1" id="KW-1133">Transmembrane helix</keyword>
<dbReference type="RefSeq" id="WP_141357271.1">
    <property type="nucleotide sequence ID" value="NZ_BAAAWM010000001.1"/>
</dbReference>
<sequence>MSKPAGSSASAPQEVAWWDRLLIRLPGYSLFAWMGAYGMHQSGDITLGTAALLFFTLAFPLLAGWQIFQVLRSRRRTQAWRDAQRISQGRLGVPDLPEIRASLDRITRTRALRPEPKKPRFGSLAIFLIVLGVAGLAIAAGILLAKLGVAGLSAFAMVGMLLAAIRPLQLMGVQNRAHRAVVSIPEKLTEIRELVMRERHAPSGQRATQAADSALDASLLIIDAAIALSRSGYFRASADCVELLAHLATQCWLAGSKPRNLAEKLHNRVNAALAQLAIEERHPSR</sequence>
<organism evidence="2 3">
    <name type="scientific">Glutamicibacter nicotianae</name>
    <name type="common">Arthrobacter nicotianae</name>
    <dbReference type="NCBI Taxonomy" id="37929"/>
    <lineage>
        <taxon>Bacteria</taxon>
        <taxon>Bacillati</taxon>
        <taxon>Actinomycetota</taxon>
        <taxon>Actinomycetes</taxon>
        <taxon>Micrococcales</taxon>
        <taxon>Micrococcaceae</taxon>
        <taxon>Glutamicibacter</taxon>
    </lineage>
</organism>
<dbReference type="Proteomes" id="UP000316242">
    <property type="component" value="Unassembled WGS sequence"/>
</dbReference>
<protein>
    <submittedName>
        <fullName evidence="2">Uncharacterized protein</fullName>
    </submittedName>
</protein>
<feature type="transmembrane region" description="Helical" evidence="1">
    <location>
        <begin position="149"/>
        <end position="168"/>
    </location>
</feature>
<keyword evidence="1" id="KW-0812">Transmembrane</keyword>
<reference evidence="2 3" key="1">
    <citation type="submission" date="2019-06" db="EMBL/GenBank/DDBJ databases">
        <title>Whole genome shotgun sequence of Glutamicibacter nicotianae NBRC 14234.</title>
        <authorList>
            <person name="Hosoyama A."/>
            <person name="Uohara A."/>
            <person name="Ohji S."/>
            <person name="Ichikawa N."/>
        </authorList>
    </citation>
    <scope>NUCLEOTIDE SEQUENCE [LARGE SCALE GENOMIC DNA]</scope>
    <source>
        <strain evidence="2 3">NBRC 14234</strain>
    </source>
</reference>
<dbReference type="EMBL" id="BJNE01000005">
    <property type="protein sequence ID" value="GEC12417.1"/>
    <property type="molecule type" value="Genomic_DNA"/>
</dbReference>
<name>A0ABQ0RKR8_GLUNI</name>